<dbReference type="Proteomes" id="UP000276309">
    <property type="component" value="Chromosome"/>
</dbReference>
<feature type="transmembrane region" description="Helical" evidence="1">
    <location>
        <begin position="197"/>
        <end position="213"/>
    </location>
</feature>
<feature type="transmembrane region" description="Helical" evidence="1">
    <location>
        <begin position="83"/>
        <end position="104"/>
    </location>
</feature>
<dbReference type="EMBL" id="CP032050">
    <property type="protein sequence ID" value="AYN69352.1"/>
    <property type="molecule type" value="Genomic_DNA"/>
</dbReference>
<feature type="transmembrane region" description="Helical" evidence="1">
    <location>
        <begin position="146"/>
        <end position="163"/>
    </location>
</feature>
<evidence type="ECO:0000313" key="2">
    <source>
        <dbReference type="EMBL" id="AYN69352.1"/>
    </source>
</evidence>
<protein>
    <submittedName>
        <fullName evidence="2">Uncharacterized protein</fullName>
    </submittedName>
</protein>
<feature type="transmembrane region" description="Helical" evidence="1">
    <location>
        <begin position="12"/>
        <end position="31"/>
    </location>
</feature>
<sequence>MKKTKKPKRSNLYTKNYFFVLSVIILILGLVAFSDNYLFDVRQESNSNPLYVIHGLMMFSWYTIVVIQTNHIRKLNVKAHRRLGIIGFFIAVLVIISIGYLNFIDVPYSELPFFGKANRIFFPVFILLIGLAYVKRDRPELHKHAIFVAILLMMEPLLSRVGMNTGTDAAVVAPNIWLILWISLFVYDIIRLRGLHFLTYSGLIFWFVVYAIVS</sequence>
<keyword evidence="1" id="KW-1133">Transmembrane helix</keyword>
<accession>A0A3G2LAQ7</accession>
<proteinExistence type="predicted"/>
<organism evidence="2 3">
    <name type="scientific">Euzebyella marina</name>
    <dbReference type="NCBI Taxonomy" id="1761453"/>
    <lineage>
        <taxon>Bacteria</taxon>
        <taxon>Pseudomonadati</taxon>
        <taxon>Bacteroidota</taxon>
        <taxon>Flavobacteriia</taxon>
        <taxon>Flavobacteriales</taxon>
        <taxon>Flavobacteriaceae</taxon>
        <taxon>Euzebyella</taxon>
    </lineage>
</organism>
<evidence type="ECO:0000313" key="3">
    <source>
        <dbReference type="Proteomes" id="UP000276309"/>
    </source>
</evidence>
<name>A0A3G2LAQ7_9FLAO</name>
<gene>
    <name evidence="2" type="ORF">D1013_19145</name>
</gene>
<dbReference type="KEGG" id="emar:D1013_19145"/>
<dbReference type="RefSeq" id="WP_121850358.1">
    <property type="nucleotide sequence ID" value="NZ_CP032050.1"/>
</dbReference>
<evidence type="ECO:0000256" key="1">
    <source>
        <dbReference type="SAM" id="Phobius"/>
    </source>
</evidence>
<feature type="transmembrane region" description="Helical" evidence="1">
    <location>
        <begin position="51"/>
        <end position="71"/>
    </location>
</feature>
<feature type="transmembrane region" description="Helical" evidence="1">
    <location>
        <begin position="169"/>
        <end position="190"/>
    </location>
</feature>
<feature type="transmembrane region" description="Helical" evidence="1">
    <location>
        <begin position="116"/>
        <end position="134"/>
    </location>
</feature>
<reference evidence="2 3" key="1">
    <citation type="submission" date="2018-08" db="EMBL/GenBank/DDBJ databases">
        <title>The reduced genetic potential of extracellular carbohydrate catabolism in Euzebyella marina RN62, a Flavobacteriia bacterium isolated from the hadal water.</title>
        <authorList>
            <person name="Xue C."/>
        </authorList>
    </citation>
    <scope>NUCLEOTIDE SEQUENCE [LARGE SCALE GENOMIC DNA]</scope>
    <source>
        <strain evidence="2 3">RN62</strain>
    </source>
</reference>
<dbReference type="OrthoDB" id="648493at2"/>
<keyword evidence="3" id="KW-1185">Reference proteome</keyword>
<dbReference type="AlphaFoldDB" id="A0A3G2LAQ7"/>
<keyword evidence="1" id="KW-0812">Transmembrane</keyword>
<keyword evidence="1" id="KW-0472">Membrane</keyword>